<dbReference type="EMBL" id="CM042044">
    <property type="protein sequence ID" value="KAI3686581.1"/>
    <property type="molecule type" value="Genomic_DNA"/>
</dbReference>
<proteinExistence type="predicted"/>
<protein>
    <submittedName>
        <fullName evidence="1">Uncharacterized protein</fullName>
    </submittedName>
</protein>
<dbReference type="Proteomes" id="UP001056120">
    <property type="component" value="Linkage Group LG27"/>
</dbReference>
<gene>
    <name evidence="1" type="ORF">L1987_80261</name>
</gene>
<evidence type="ECO:0000313" key="2">
    <source>
        <dbReference type="Proteomes" id="UP001056120"/>
    </source>
</evidence>
<reference evidence="1 2" key="2">
    <citation type="journal article" date="2022" name="Mol. Ecol. Resour.">
        <title>The genomes of chicory, endive, great burdock and yacon provide insights into Asteraceae paleo-polyploidization history and plant inulin production.</title>
        <authorList>
            <person name="Fan W."/>
            <person name="Wang S."/>
            <person name="Wang H."/>
            <person name="Wang A."/>
            <person name="Jiang F."/>
            <person name="Liu H."/>
            <person name="Zhao H."/>
            <person name="Xu D."/>
            <person name="Zhang Y."/>
        </authorList>
    </citation>
    <scope>NUCLEOTIDE SEQUENCE [LARGE SCALE GENOMIC DNA]</scope>
    <source>
        <strain evidence="2">cv. Yunnan</strain>
        <tissue evidence="1">Leaves</tissue>
    </source>
</reference>
<sequence>MGGNAADFYPERFENVDVDYGWGSCDLIPFGGGRRSCPAIKTAPETVEAVIANLLYWFDWELPDGVKNDDLDMYVSFVISNMSCFTTSSFHDATNNVFRISDFFPFAVLCLITPPLVALVGEGFGAIPLSFLHT</sequence>
<reference evidence="2" key="1">
    <citation type="journal article" date="2022" name="Mol. Ecol. Resour.">
        <title>The genomes of chicory, endive, great burdock and yacon provide insights into Asteraceae palaeo-polyploidization history and plant inulin production.</title>
        <authorList>
            <person name="Fan W."/>
            <person name="Wang S."/>
            <person name="Wang H."/>
            <person name="Wang A."/>
            <person name="Jiang F."/>
            <person name="Liu H."/>
            <person name="Zhao H."/>
            <person name="Xu D."/>
            <person name="Zhang Y."/>
        </authorList>
    </citation>
    <scope>NUCLEOTIDE SEQUENCE [LARGE SCALE GENOMIC DNA]</scope>
    <source>
        <strain evidence="2">cv. Yunnan</strain>
    </source>
</reference>
<evidence type="ECO:0000313" key="1">
    <source>
        <dbReference type="EMBL" id="KAI3686581.1"/>
    </source>
</evidence>
<comment type="caution">
    <text evidence="1">The sequence shown here is derived from an EMBL/GenBank/DDBJ whole genome shotgun (WGS) entry which is preliminary data.</text>
</comment>
<accession>A0ACB8YMU4</accession>
<name>A0ACB8YMU4_9ASTR</name>
<organism evidence="1 2">
    <name type="scientific">Smallanthus sonchifolius</name>
    <dbReference type="NCBI Taxonomy" id="185202"/>
    <lineage>
        <taxon>Eukaryota</taxon>
        <taxon>Viridiplantae</taxon>
        <taxon>Streptophyta</taxon>
        <taxon>Embryophyta</taxon>
        <taxon>Tracheophyta</taxon>
        <taxon>Spermatophyta</taxon>
        <taxon>Magnoliopsida</taxon>
        <taxon>eudicotyledons</taxon>
        <taxon>Gunneridae</taxon>
        <taxon>Pentapetalae</taxon>
        <taxon>asterids</taxon>
        <taxon>campanulids</taxon>
        <taxon>Asterales</taxon>
        <taxon>Asteraceae</taxon>
        <taxon>Asteroideae</taxon>
        <taxon>Heliantheae alliance</taxon>
        <taxon>Millerieae</taxon>
        <taxon>Smallanthus</taxon>
    </lineage>
</organism>
<keyword evidence="2" id="KW-1185">Reference proteome</keyword>